<evidence type="ECO:0000256" key="2">
    <source>
        <dbReference type="ARBA" id="ARBA00022448"/>
    </source>
</evidence>
<keyword evidence="8" id="KW-0793">Thylakoid</keyword>
<gene>
    <name evidence="8" type="primary">atpH</name>
    <name evidence="8" type="synonym">atpD</name>
    <name evidence="9" type="ORF">QQ91_005900</name>
</gene>
<dbReference type="Pfam" id="PF00213">
    <property type="entry name" value="OSCP"/>
    <property type="match status" value="1"/>
</dbReference>
<evidence type="ECO:0000313" key="9">
    <source>
        <dbReference type="EMBL" id="NEV66643.1"/>
    </source>
</evidence>
<evidence type="ECO:0000256" key="4">
    <source>
        <dbReference type="ARBA" id="ARBA00023065"/>
    </source>
</evidence>
<evidence type="ECO:0000256" key="5">
    <source>
        <dbReference type="ARBA" id="ARBA00023136"/>
    </source>
</evidence>
<keyword evidence="4 8" id="KW-0406">Ion transport</keyword>
<comment type="similarity">
    <text evidence="8">Belongs to the ATPase delta chain family.</text>
</comment>
<dbReference type="AlphaFoldDB" id="A0A0C1Y195"/>
<organism evidence="9">
    <name type="scientific">Lyngbya confervoides BDU141951</name>
    <dbReference type="NCBI Taxonomy" id="1574623"/>
    <lineage>
        <taxon>Bacteria</taxon>
        <taxon>Bacillati</taxon>
        <taxon>Cyanobacteriota</taxon>
        <taxon>Cyanophyceae</taxon>
        <taxon>Oscillatoriophycideae</taxon>
        <taxon>Oscillatoriales</taxon>
        <taxon>Microcoleaceae</taxon>
        <taxon>Lyngbya</taxon>
    </lineage>
</organism>
<dbReference type="PROSITE" id="PS00389">
    <property type="entry name" value="ATPASE_DELTA"/>
    <property type="match status" value="1"/>
</dbReference>
<keyword evidence="6 8" id="KW-0139">CF(1)</keyword>
<evidence type="ECO:0000256" key="8">
    <source>
        <dbReference type="HAMAP-Rule" id="MF_01416"/>
    </source>
</evidence>
<dbReference type="InterPro" id="IPR000711">
    <property type="entry name" value="ATPase_OSCP/dsu"/>
</dbReference>
<evidence type="ECO:0000256" key="1">
    <source>
        <dbReference type="ARBA" id="ARBA00004370"/>
    </source>
</evidence>
<keyword evidence="5 8" id="KW-0472">Membrane</keyword>
<evidence type="ECO:0000256" key="7">
    <source>
        <dbReference type="ARBA" id="ARBA00023310"/>
    </source>
</evidence>
<reference evidence="9" key="3">
    <citation type="submission" date="2020-02" db="EMBL/GenBank/DDBJ databases">
        <authorList>
            <person name="Sarangi A.N."/>
            <person name="Ghosh S."/>
            <person name="Mukherjee M."/>
            <person name="Tripathy S."/>
        </authorList>
    </citation>
    <scope>NUCLEOTIDE SEQUENCE</scope>
    <source>
        <strain evidence="9">BDU141951</strain>
    </source>
</reference>
<dbReference type="GO" id="GO:0046933">
    <property type="term" value="F:proton-transporting ATP synthase activity, rotational mechanism"/>
    <property type="evidence" value="ECO:0007669"/>
    <property type="project" value="UniProtKB-UniRule"/>
</dbReference>
<reference evidence="9" key="2">
    <citation type="journal article" date="2015" name="Genome Announc.">
        <title>Draft Genome Sequence of Filamentous Marine Cyanobacterium Lyngbya confervoides Strain BDU141951.</title>
        <authorList>
            <person name="Chandrababunaidu M.M."/>
            <person name="Sen D."/>
            <person name="Tripathy S."/>
        </authorList>
    </citation>
    <scope>NUCLEOTIDE SEQUENCE</scope>
    <source>
        <strain evidence="9">BDU141951</strain>
    </source>
</reference>
<evidence type="ECO:0000256" key="6">
    <source>
        <dbReference type="ARBA" id="ARBA00023196"/>
    </source>
</evidence>
<dbReference type="SUPFAM" id="SSF47928">
    <property type="entry name" value="N-terminal domain of the delta subunit of the F1F0-ATP synthase"/>
    <property type="match status" value="1"/>
</dbReference>
<dbReference type="Gene3D" id="1.10.520.20">
    <property type="entry name" value="N-terminal domain of the delta subunit of the F1F0-ATP synthase"/>
    <property type="match status" value="1"/>
</dbReference>
<comment type="function">
    <text evidence="8">This protein is part of the stalk that links CF(0) to CF(1). It either transmits conformational changes from CF(0) to CF(1) or is implicated in proton conduction.</text>
</comment>
<dbReference type="GO" id="GO:0031676">
    <property type="term" value="C:plasma membrane-derived thylakoid membrane"/>
    <property type="evidence" value="ECO:0007669"/>
    <property type="project" value="UniProtKB-SubCell"/>
</dbReference>
<dbReference type="PANTHER" id="PTHR11910">
    <property type="entry name" value="ATP SYNTHASE DELTA CHAIN"/>
    <property type="match status" value="1"/>
</dbReference>
<dbReference type="NCBIfam" id="TIGR01145">
    <property type="entry name" value="ATP_synt_delta"/>
    <property type="match status" value="1"/>
</dbReference>
<reference evidence="9" key="1">
    <citation type="submission" date="2014-11" db="EMBL/GenBank/DDBJ databases">
        <authorList>
            <person name="Malar M.C."/>
            <person name="Sen D."/>
            <person name="Tripathy S."/>
        </authorList>
    </citation>
    <scope>NUCLEOTIDE SEQUENCE</scope>
    <source>
        <strain evidence="9">BDU141951</strain>
    </source>
</reference>
<sequence length="181" mass="19998">MSATTISLEIADPYAQALMALAQDQNLEDQFGESAQEILDLLSASEELDRFLSNPLVAEESKKGVLEQISTDLNPLFKNFLKLLVDKGRIGFIAPILKRYQELLRQLRRTVLAEVTAAVELSEAQQDQIRQKVVAMTDAQHVDLAVTIDPTLLGGVIIKVGSQVVDASLRGQLRRLSMQLI</sequence>
<name>A0A0C1Y195_9CYAN</name>
<dbReference type="GO" id="GO:0045259">
    <property type="term" value="C:proton-transporting ATP synthase complex"/>
    <property type="evidence" value="ECO:0007669"/>
    <property type="project" value="UniProtKB-KW"/>
</dbReference>
<protein>
    <recommendedName>
        <fullName evidence="8">ATP synthase subunit delta</fullName>
    </recommendedName>
    <alternativeName>
        <fullName evidence="8">ATP synthase F(1) sector subunit delta</fullName>
    </alternativeName>
    <alternativeName>
        <fullName evidence="8">F-type ATPase subunit delta</fullName>
        <shortName evidence="8">F-ATPase subunit delta</shortName>
    </alternativeName>
</protein>
<comment type="subcellular location">
    <subcellularLocation>
        <location evidence="8">Cellular thylakoid membrane</location>
        <topology evidence="8">Peripheral membrane protein</topology>
    </subcellularLocation>
    <subcellularLocation>
        <location evidence="1">Membrane</location>
    </subcellularLocation>
</comment>
<keyword evidence="3 8" id="KW-0375">Hydrogen ion transport</keyword>
<dbReference type="HAMAP" id="MF_01416">
    <property type="entry name" value="ATP_synth_delta_bact"/>
    <property type="match status" value="1"/>
</dbReference>
<accession>A0A0C1Y195</accession>
<comment type="caution">
    <text evidence="9">The sequence shown here is derived from an EMBL/GenBank/DDBJ whole genome shotgun (WGS) entry which is preliminary data.</text>
</comment>
<dbReference type="InterPro" id="IPR026015">
    <property type="entry name" value="ATP_synth_OSCP/delta_N_sf"/>
</dbReference>
<comment type="function">
    <text evidence="8">F(1)F(0) ATP synthase produces ATP from ADP in the presence of a proton or sodium gradient. F-type ATPases consist of two structural domains, F(1) containing the extramembraneous catalytic core and F(0) containing the membrane proton channel, linked together by a central stalk and a peripheral stalk. During catalysis, ATP synthesis in the catalytic domain of F(1) is coupled via a rotary mechanism of the central stalk subunits to proton translocation.</text>
</comment>
<dbReference type="EMBL" id="JTHE02000003">
    <property type="protein sequence ID" value="NEV66643.1"/>
    <property type="molecule type" value="Genomic_DNA"/>
</dbReference>
<dbReference type="PRINTS" id="PR00125">
    <property type="entry name" value="ATPASEDELTA"/>
</dbReference>
<proteinExistence type="inferred from homology"/>
<keyword evidence="2 8" id="KW-0813">Transport</keyword>
<keyword evidence="7 8" id="KW-0066">ATP synthesis</keyword>
<dbReference type="InterPro" id="IPR020781">
    <property type="entry name" value="ATPase_OSCP/d_CS"/>
</dbReference>
<evidence type="ECO:0000256" key="3">
    <source>
        <dbReference type="ARBA" id="ARBA00022781"/>
    </source>
</evidence>